<evidence type="ECO:0000256" key="2">
    <source>
        <dbReference type="ARBA" id="ARBA00022614"/>
    </source>
</evidence>
<keyword evidence="6" id="KW-0067">ATP-binding</keyword>
<evidence type="ECO:0000256" key="4">
    <source>
        <dbReference type="ARBA" id="ARBA00022741"/>
    </source>
</evidence>
<dbReference type="Gene3D" id="1.10.8.430">
    <property type="entry name" value="Helical domain of apoptotic protease-activating factors"/>
    <property type="match status" value="1"/>
</dbReference>
<dbReference type="SMART" id="SM00369">
    <property type="entry name" value="LRR_TYP"/>
    <property type="match status" value="3"/>
</dbReference>
<dbReference type="Gene3D" id="3.80.10.10">
    <property type="entry name" value="Ribonuclease Inhibitor"/>
    <property type="match status" value="1"/>
</dbReference>
<dbReference type="GO" id="GO:0005524">
    <property type="term" value="F:ATP binding"/>
    <property type="evidence" value="ECO:0007669"/>
    <property type="project" value="UniProtKB-KW"/>
</dbReference>
<dbReference type="SUPFAM" id="SSF52540">
    <property type="entry name" value="P-loop containing nucleoside triphosphate hydrolases"/>
    <property type="match status" value="1"/>
</dbReference>
<dbReference type="PRINTS" id="PR00364">
    <property type="entry name" value="DISEASERSIST"/>
</dbReference>
<dbReference type="InterPro" id="IPR042197">
    <property type="entry name" value="Apaf_helical"/>
</dbReference>
<evidence type="ECO:0000256" key="5">
    <source>
        <dbReference type="ARBA" id="ARBA00022821"/>
    </source>
</evidence>
<dbReference type="Gene3D" id="3.40.50.300">
    <property type="entry name" value="P-loop containing nucleotide triphosphate hydrolases"/>
    <property type="match status" value="1"/>
</dbReference>
<gene>
    <name evidence="9" type="ORF">ES319_D06G227400v1</name>
</gene>
<keyword evidence="10" id="KW-1185">Reference proteome</keyword>
<protein>
    <submittedName>
        <fullName evidence="9">Uncharacterized protein</fullName>
    </submittedName>
</protein>
<proteinExistence type="inferred from homology"/>
<dbReference type="PROSITE" id="PS51450">
    <property type="entry name" value="LRR"/>
    <property type="match status" value="1"/>
</dbReference>
<dbReference type="Pfam" id="PF00931">
    <property type="entry name" value="NB-ARC"/>
    <property type="match status" value="1"/>
</dbReference>
<dbReference type="Pfam" id="PF23559">
    <property type="entry name" value="WHD_DRP"/>
    <property type="match status" value="1"/>
</dbReference>
<sequence>MGNCFSVQCGLDSFLLRGLDFIVGHANFVWKLKQTLPTLSAALEELKARRVDVKRRVDLAERILLKPLEEVQLWLSKAETMITGAEELVSNGPQQMNNLCLGGCASKSCLSSYKFGKKVNKMLQEISDLKWEGVFEKVAEDPPPAPVVVRPEEQAVALESTIQKVWSCIVETNVGIIGLYGLGGVGKTTLLTKLNNKFSTTPNDFEVVIWAVVSKDYDVEKIQDRIGENVGFPQSWKNKSVDQKAIDICGMLSNKRFVVLLDDLWKKVDLSLVGIPEPSQTKSSKLIFTTRSWDVCCYMEAKTKIKMECLEPEKAWELFQEKVGDEALNSHPDIPNLAKQVAERCGGLPLALITIGRAMACKTTLGEWNYAIEMLKRCALPQMEDDVFSLLKFSYDNLPNATMRSCFLYCCLHPEDYCIPRKRLVEYWFCEGLLIEFDRISEAQMQSDHIINSLLNACLLEHGGEIHGEECVKMHDVIRDMALWITRSSEATENHFFVKAGAQLYEEPDVKAWESVQRMSVMTNKIEVLKETPKCPNLRTLFLSQNELQVISDGFFQFMPHLTVLDLSRNLRLRVLPVGISVLVCLECLDLSFTGISELPKGLKSLTKLKMLDLSYMDNLRKIPQHLISSFSQLQIFRMWWSGCGDYPNEDNVLYGGNEKLIGELKGLQRLSILRIQKRHVVSRMGK</sequence>
<dbReference type="GO" id="GO:0043531">
    <property type="term" value="F:ADP binding"/>
    <property type="evidence" value="ECO:0007669"/>
    <property type="project" value="InterPro"/>
</dbReference>
<dbReference type="FunFam" id="3.40.50.300:FF:001091">
    <property type="entry name" value="Probable disease resistance protein At1g61300"/>
    <property type="match status" value="1"/>
</dbReference>
<keyword evidence="3" id="KW-0677">Repeat</keyword>
<keyword evidence="4" id="KW-0547">Nucleotide-binding</keyword>
<dbReference type="InterPro" id="IPR027417">
    <property type="entry name" value="P-loop_NTPase"/>
</dbReference>
<organism evidence="9 10">
    <name type="scientific">Gossypium barbadense</name>
    <name type="common">Sea Island cotton</name>
    <name type="synonym">Hibiscus barbadensis</name>
    <dbReference type="NCBI Taxonomy" id="3634"/>
    <lineage>
        <taxon>Eukaryota</taxon>
        <taxon>Viridiplantae</taxon>
        <taxon>Streptophyta</taxon>
        <taxon>Embryophyta</taxon>
        <taxon>Tracheophyta</taxon>
        <taxon>Spermatophyta</taxon>
        <taxon>Magnoliopsida</taxon>
        <taxon>eudicotyledons</taxon>
        <taxon>Gunneridae</taxon>
        <taxon>Pentapetalae</taxon>
        <taxon>rosids</taxon>
        <taxon>malvids</taxon>
        <taxon>Malvales</taxon>
        <taxon>Malvaceae</taxon>
        <taxon>Malvoideae</taxon>
        <taxon>Gossypium</taxon>
    </lineage>
</organism>
<dbReference type="PANTHER" id="PTHR33463">
    <property type="entry name" value="NB-ARC DOMAIN-CONTAINING PROTEIN-RELATED"/>
    <property type="match status" value="1"/>
</dbReference>
<dbReference type="Pfam" id="PF13855">
    <property type="entry name" value="LRR_8"/>
    <property type="match status" value="1"/>
</dbReference>
<dbReference type="InterPro" id="IPR032675">
    <property type="entry name" value="LRR_dom_sf"/>
</dbReference>
<keyword evidence="2" id="KW-0433">Leucine-rich repeat</keyword>
<comment type="similarity">
    <text evidence="1">Belongs to the disease resistance NB-LRR family.</text>
</comment>
<dbReference type="FunFam" id="1.10.8.430:FF:000003">
    <property type="entry name" value="Probable disease resistance protein At5g66910"/>
    <property type="match status" value="1"/>
</dbReference>
<evidence type="ECO:0000313" key="9">
    <source>
        <dbReference type="EMBL" id="KAB2026553.1"/>
    </source>
</evidence>
<evidence type="ECO:0000256" key="6">
    <source>
        <dbReference type="ARBA" id="ARBA00022840"/>
    </source>
</evidence>
<dbReference type="OrthoDB" id="994215at2759"/>
<dbReference type="AlphaFoldDB" id="A0A5J5R6P8"/>
<dbReference type="FunFam" id="1.10.10.10:FF:000322">
    <property type="entry name" value="Probable disease resistance protein At1g63360"/>
    <property type="match status" value="1"/>
</dbReference>
<dbReference type="GO" id="GO:0006952">
    <property type="term" value="P:defense response"/>
    <property type="evidence" value="ECO:0007669"/>
    <property type="project" value="UniProtKB-KW"/>
</dbReference>
<evidence type="ECO:0000313" key="10">
    <source>
        <dbReference type="Proteomes" id="UP000327439"/>
    </source>
</evidence>
<dbReference type="SUPFAM" id="SSF52058">
    <property type="entry name" value="L domain-like"/>
    <property type="match status" value="1"/>
</dbReference>
<dbReference type="Proteomes" id="UP000327439">
    <property type="component" value="Chromosome D06"/>
</dbReference>
<name>A0A5J5R6P8_GOSBA</name>
<evidence type="ECO:0000256" key="3">
    <source>
        <dbReference type="ARBA" id="ARBA00022737"/>
    </source>
</evidence>
<dbReference type="InterPro" id="IPR002182">
    <property type="entry name" value="NB-ARC"/>
</dbReference>
<evidence type="ECO:0000256" key="1">
    <source>
        <dbReference type="ARBA" id="ARBA00008894"/>
    </source>
</evidence>
<evidence type="ECO:0000259" key="7">
    <source>
        <dbReference type="Pfam" id="PF00931"/>
    </source>
</evidence>
<dbReference type="PANTHER" id="PTHR33463:SF220">
    <property type="entry name" value="NB-ARC DOMAIN-CONTAINING PROTEIN"/>
    <property type="match status" value="1"/>
</dbReference>
<dbReference type="InterPro" id="IPR058922">
    <property type="entry name" value="WHD_DRP"/>
</dbReference>
<feature type="domain" description="Disease resistance protein winged helix" evidence="8">
    <location>
        <begin position="413"/>
        <end position="482"/>
    </location>
</feature>
<dbReference type="InterPro" id="IPR050905">
    <property type="entry name" value="Plant_NBS-LRR"/>
</dbReference>
<dbReference type="InterPro" id="IPR003591">
    <property type="entry name" value="Leu-rich_rpt_typical-subtyp"/>
</dbReference>
<dbReference type="Gene3D" id="1.10.10.10">
    <property type="entry name" value="Winged helix-like DNA-binding domain superfamily/Winged helix DNA-binding domain"/>
    <property type="match status" value="1"/>
</dbReference>
<accession>A0A5J5R6P8</accession>
<keyword evidence="5" id="KW-0611">Plant defense</keyword>
<dbReference type="EMBL" id="CM018220">
    <property type="protein sequence ID" value="KAB2026553.1"/>
    <property type="molecule type" value="Genomic_DNA"/>
</dbReference>
<reference evidence="10" key="1">
    <citation type="journal article" date="2020" name="Nat. Genet.">
        <title>Genomic diversifications of five Gossypium allopolyploid species and their impact on cotton improvement.</title>
        <authorList>
            <person name="Chen Z.J."/>
            <person name="Sreedasyam A."/>
            <person name="Ando A."/>
            <person name="Song Q."/>
            <person name="De Santiago L.M."/>
            <person name="Hulse-Kemp A.M."/>
            <person name="Ding M."/>
            <person name="Ye W."/>
            <person name="Kirkbride R.C."/>
            <person name="Jenkins J."/>
            <person name="Plott C."/>
            <person name="Lovell J."/>
            <person name="Lin Y.M."/>
            <person name="Vaughn R."/>
            <person name="Liu B."/>
            <person name="Simpson S."/>
            <person name="Scheffler B.E."/>
            <person name="Wen L."/>
            <person name="Saski C.A."/>
            <person name="Grover C.E."/>
            <person name="Hu G."/>
            <person name="Conover J.L."/>
            <person name="Carlson J.W."/>
            <person name="Shu S."/>
            <person name="Boston L.B."/>
            <person name="Williams M."/>
            <person name="Peterson D.G."/>
            <person name="McGee K."/>
            <person name="Jones D.C."/>
            <person name="Wendel J.F."/>
            <person name="Stelly D.M."/>
            <person name="Grimwood J."/>
            <person name="Schmutz J."/>
        </authorList>
    </citation>
    <scope>NUCLEOTIDE SEQUENCE [LARGE SCALE GENOMIC DNA]</scope>
    <source>
        <strain evidence="10">cv. 3-79</strain>
    </source>
</reference>
<dbReference type="InterPro" id="IPR036388">
    <property type="entry name" value="WH-like_DNA-bd_sf"/>
</dbReference>
<dbReference type="InterPro" id="IPR001611">
    <property type="entry name" value="Leu-rich_rpt"/>
</dbReference>
<feature type="domain" description="NB-ARC" evidence="7">
    <location>
        <begin position="159"/>
        <end position="327"/>
    </location>
</feature>
<evidence type="ECO:0000259" key="8">
    <source>
        <dbReference type="Pfam" id="PF23559"/>
    </source>
</evidence>